<dbReference type="PANTHER" id="PTHR30511:SF0">
    <property type="entry name" value="ALANINE RACEMASE, CATABOLIC-RELATED"/>
    <property type="match status" value="1"/>
</dbReference>
<dbReference type="AlphaFoldDB" id="B7G271"/>
<dbReference type="Gene3D" id="3.20.20.10">
    <property type="entry name" value="Alanine racemase"/>
    <property type="match status" value="2"/>
</dbReference>
<feature type="region of interest" description="Disordered" evidence="4">
    <location>
        <begin position="313"/>
        <end position="352"/>
    </location>
</feature>
<keyword evidence="2" id="KW-0663">Pyridoxal phosphate</keyword>
<dbReference type="InterPro" id="IPR009006">
    <property type="entry name" value="Ala_racemase/Decarboxylase_C"/>
</dbReference>
<evidence type="ECO:0000259" key="5">
    <source>
        <dbReference type="SMART" id="SM01005"/>
    </source>
</evidence>
<evidence type="ECO:0000256" key="2">
    <source>
        <dbReference type="ARBA" id="ARBA00022898"/>
    </source>
</evidence>
<dbReference type="Pfam" id="PF01168">
    <property type="entry name" value="Ala_racemase_N"/>
    <property type="match status" value="2"/>
</dbReference>
<comment type="cofactor">
    <cofactor evidence="1">
        <name>pyridoxal 5'-phosphate</name>
        <dbReference type="ChEBI" id="CHEBI:597326"/>
    </cofactor>
</comment>
<dbReference type="eggNOG" id="ENOG502T743">
    <property type="taxonomic scope" value="Eukaryota"/>
</dbReference>
<dbReference type="GO" id="GO:0030170">
    <property type="term" value="F:pyridoxal phosphate binding"/>
    <property type="evidence" value="ECO:0007669"/>
    <property type="project" value="TreeGrafter"/>
</dbReference>
<dbReference type="GO" id="GO:0008784">
    <property type="term" value="F:alanine racemase activity"/>
    <property type="evidence" value="ECO:0007669"/>
    <property type="project" value="TreeGrafter"/>
</dbReference>
<accession>B7G271</accession>
<feature type="region of interest" description="Disordered" evidence="4">
    <location>
        <begin position="386"/>
        <end position="419"/>
    </location>
</feature>
<dbReference type="PROSITE" id="PS00395">
    <property type="entry name" value="ALANINE_RACEMASE"/>
    <property type="match status" value="1"/>
</dbReference>
<dbReference type="Proteomes" id="UP000000759">
    <property type="component" value="Chromosome 12"/>
</dbReference>
<keyword evidence="3" id="KW-0413">Isomerase</keyword>
<dbReference type="EMBL" id="CM000614">
    <property type="protein sequence ID" value="EEC47251.1"/>
    <property type="molecule type" value="Genomic_DNA"/>
</dbReference>
<dbReference type="STRING" id="556484.B7G271"/>
<dbReference type="InterPro" id="IPR029066">
    <property type="entry name" value="PLP-binding_barrel"/>
</dbReference>
<name>B7G271_PHATC</name>
<dbReference type="GeneID" id="7202113"/>
<organism evidence="6 7">
    <name type="scientific">Phaeodactylum tricornutum (strain CCAP 1055/1)</name>
    <dbReference type="NCBI Taxonomy" id="556484"/>
    <lineage>
        <taxon>Eukaryota</taxon>
        <taxon>Sar</taxon>
        <taxon>Stramenopiles</taxon>
        <taxon>Ochrophyta</taxon>
        <taxon>Bacillariophyta</taxon>
        <taxon>Bacillariophyceae</taxon>
        <taxon>Bacillariophycidae</taxon>
        <taxon>Naviculales</taxon>
        <taxon>Phaeodactylaceae</taxon>
        <taxon>Phaeodactylum</taxon>
    </lineage>
</organism>
<dbReference type="SUPFAM" id="SSF50621">
    <property type="entry name" value="Alanine racemase C-terminal domain-like"/>
    <property type="match status" value="1"/>
</dbReference>
<evidence type="ECO:0000256" key="4">
    <source>
        <dbReference type="SAM" id="MobiDB-lite"/>
    </source>
</evidence>
<evidence type="ECO:0000256" key="1">
    <source>
        <dbReference type="ARBA" id="ARBA00001933"/>
    </source>
</evidence>
<feature type="compositionally biased region" description="Low complexity" evidence="4">
    <location>
        <begin position="313"/>
        <end position="330"/>
    </location>
</feature>
<feature type="compositionally biased region" description="Basic and acidic residues" evidence="4">
    <location>
        <begin position="235"/>
        <end position="245"/>
    </location>
</feature>
<gene>
    <name evidence="6" type="ORF">PHATRDRAFT_47025</name>
</gene>
<proteinExistence type="predicted"/>
<sequence>MSAPTESIFVPDRRKVAARLTNGPAPPPPPEDKHRAVHRIRLSALQHNFAFVESTAARQRCSVIAVVKADGYGHGAIATALHLADRCGADAFAVATLEEAISLRRAFERNPPGRWSKQLAALFHTGGIDTATTSLDTASAGTSRPNSPQSEVAARVMRPAQIRILVLGPPVGFPRCFDDYYHHGIEVMVSGPEVVQALMEWVLNEKERKRTQVQRAAMEAKAHALTAPMAPRESANWDEKKDSRENLLLSDPQGLSDPSGDNHKKALRHPSSTLGNVSGQDLANEVRAMLIKQKAATDAANVSAATGIVPKASTSNVASTVNSSESSVSSDPKSAMTPPKSNVTVNSQHSQYPGTKQLFGGIEAAARTSRNRAQAAAHVAAIFHESEHEASAQQPLAPNNSQSTAPANSSFPIPAGSTPATRKRLRWHALVDSGMGRLGFKTEPVKKEDALAGRRDTVEILQDMLDAEINGNAPIEFYGMCTHMAEATATSDFTKSQIAKFINLLKRVRSAGIYIPTVSTDNSAALLTTNLTHFNPSEILSQKDSDTRGFVRTGGAIYGQRPAFDELQAVSTLLASVRHVAILKQGESVGYDRAYIAPYNVRIATLTIGFADGYPRELGNGVGKVQIRGSVFPVAGNVCMDMLMIELGPAEDTDIGSTVAVGDTAVLWGPLDENDDYGMVRLQDLATTLKTTQSALTCGLDKIRVLRQFV</sequence>
<dbReference type="InterPro" id="IPR011079">
    <property type="entry name" value="Ala_racemase_C"/>
</dbReference>
<feature type="compositionally biased region" description="Polar residues" evidence="4">
    <location>
        <begin position="339"/>
        <end position="352"/>
    </location>
</feature>
<dbReference type="PANTHER" id="PTHR30511">
    <property type="entry name" value="ALANINE RACEMASE"/>
    <property type="match status" value="1"/>
</dbReference>
<dbReference type="GO" id="GO:0005829">
    <property type="term" value="C:cytosol"/>
    <property type="evidence" value="ECO:0007669"/>
    <property type="project" value="TreeGrafter"/>
</dbReference>
<dbReference type="PaxDb" id="2850-Phatr47025"/>
<evidence type="ECO:0000313" key="7">
    <source>
        <dbReference type="Proteomes" id="UP000000759"/>
    </source>
</evidence>
<dbReference type="SUPFAM" id="SSF51419">
    <property type="entry name" value="PLP-binding barrel"/>
    <property type="match status" value="2"/>
</dbReference>
<dbReference type="SMART" id="SM01005">
    <property type="entry name" value="Ala_racemase_C"/>
    <property type="match status" value="1"/>
</dbReference>
<dbReference type="InterPro" id="IPR020622">
    <property type="entry name" value="Ala_racemase_pyridoxalP-BS"/>
</dbReference>
<dbReference type="InterPro" id="IPR001608">
    <property type="entry name" value="Ala_racemase_N"/>
</dbReference>
<protein>
    <submittedName>
        <fullName evidence="6">Alanine racemase</fullName>
    </submittedName>
</protein>
<evidence type="ECO:0000313" key="6">
    <source>
        <dbReference type="EMBL" id="EEC47251.1"/>
    </source>
</evidence>
<reference evidence="7" key="2">
    <citation type="submission" date="2008-08" db="EMBL/GenBank/DDBJ databases">
        <authorList>
            <consortium name="Diatom Consortium"/>
            <person name="Grigoriev I."/>
            <person name="Grimwood J."/>
            <person name="Kuo A."/>
            <person name="Otillar R.P."/>
            <person name="Salamov A."/>
            <person name="Detter J.C."/>
            <person name="Lindquist E."/>
            <person name="Shapiro H."/>
            <person name="Lucas S."/>
            <person name="Glavina del Rio T."/>
            <person name="Pitluck S."/>
            <person name="Rokhsar D."/>
            <person name="Bowler C."/>
        </authorList>
    </citation>
    <scope>GENOME REANNOTATION</scope>
    <source>
        <strain evidence="7">CCAP 1055/1</strain>
    </source>
</reference>
<keyword evidence="7" id="KW-1185">Reference proteome</keyword>
<reference evidence="6 7" key="1">
    <citation type="journal article" date="2008" name="Nature">
        <title>The Phaeodactylum genome reveals the evolutionary history of diatom genomes.</title>
        <authorList>
            <person name="Bowler C."/>
            <person name="Allen A.E."/>
            <person name="Badger J.H."/>
            <person name="Grimwood J."/>
            <person name="Jabbari K."/>
            <person name="Kuo A."/>
            <person name="Maheswari U."/>
            <person name="Martens C."/>
            <person name="Maumus F."/>
            <person name="Otillar R.P."/>
            <person name="Rayko E."/>
            <person name="Salamov A."/>
            <person name="Vandepoele K."/>
            <person name="Beszteri B."/>
            <person name="Gruber A."/>
            <person name="Heijde M."/>
            <person name="Katinka M."/>
            <person name="Mock T."/>
            <person name="Valentin K."/>
            <person name="Verret F."/>
            <person name="Berges J.A."/>
            <person name="Brownlee C."/>
            <person name="Cadoret J.P."/>
            <person name="Chiovitti A."/>
            <person name="Choi C.J."/>
            <person name="Coesel S."/>
            <person name="De Martino A."/>
            <person name="Detter J.C."/>
            <person name="Durkin C."/>
            <person name="Falciatore A."/>
            <person name="Fournet J."/>
            <person name="Haruta M."/>
            <person name="Huysman M.J."/>
            <person name="Jenkins B.D."/>
            <person name="Jiroutova K."/>
            <person name="Jorgensen R.E."/>
            <person name="Joubert Y."/>
            <person name="Kaplan A."/>
            <person name="Kroger N."/>
            <person name="Kroth P.G."/>
            <person name="La Roche J."/>
            <person name="Lindquist E."/>
            <person name="Lommer M."/>
            <person name="Martin-Jezequel V."/>
            <person name="Lopez P.J."/>
            <person name="Lucas S."/>
            <person name="Mangogna M."/>
            <person name="McGinnis K."/>
            <person name="Medlin L.K."/>
            <person name="Montsant A."/>
            <person name="Oudot-Le Secq M.P."/>
            <person name="Napoli C."/>
            <person name="Obornik M."/>
            <person name="Parker M.S."/>
            <person name="Petit J.L."/>
            <person name="Porcel B.M."/>
            <person name="Poulsen N."/>
            <person name="Robison M."/>
            <person name="Rychlewski L."/>
            <person name="Rynearson T.A."/>
            <person name="Schmutz J."/>
            <person name="Shapiro H."/>
            <person name="Siaut M."/>
            <person name="Stanley M."/>
            <person name="Sussman M.R."/>
            <person name="Taylor A.R."/>
            <person name="Vardi A."/>
            <person name="von Dassow P."/>
            <person name="Vyverman W."/>
            <person name="Willis A."/>
            <person name="Wyrwicz L.S."/>
            <person name="Rokhsar D.S."/>
            <person name="Weissenbach J."/>
            <person name="Armbrust E.V."/>
            <person name="Green B.R."/>
            <person name="Van de Peer Y."/>
            <person name="Grigoriev I.V."/>
        </authorList>
    </citation>
    <scope>NUCLEOTIDE SEQUENCE [LARGE SCALE GENOMIC DNA]</scope>
    <source>
        <strain evidence="6 7">CCAP 1055/1</strain>
    </source>
</reference>
<dbReference type="OrthoDB" id="186866at2759"/>
<evidence type="ECO:0000256" key="3">
    <source>
        <dbReference type="ARBA" id="ARBA00023235"/>
    </source>
</evidence>
<dbReference type="Gene3D" id="2.40.37.10">
    <property type="entry name" value="Lyase, Ornithine Decarboxylase, Chain A, domain 1"/>
    <property type="match status" value="1"/>
</dbReference>
<feature type="domain" description="Alanine racemase C-terminal" evidence="5">
    <location>
        <begin position="570"/>
        <end position="710"/>
    </location>
</feature>
<dbReference type="Pfam" id="PF00842">
    <property type="entry name" value="Ala_racemase_C"/>
    <property type="match status" value="1"/>
</dbReference>
<dbReference type="InParanoid" id="B7G271"/>
<dbReference type="HOGENOM" id="CLU_389091_0_0_1"/>
<feature type="region of interest" description="Disordered" evidence="4">
    <location>
        <begin position="221"/>
        <end position="278"/>
    </location>
</feature>
<feature type="compositionally biased region" description="Polar residues" evidence="4">
    <location>
        <begin position="391"/>
        <end position="411"/>
    </location>
</feature>
<dbReference type="RefSeq" id="XP_002181328.1">
    <property type="nucleotide sequence ID" value="XM_002181292.1"/>
</dbReference>
<dbReference type="KEGG" id="pti:PHATRDRAFT_47025"/>
<dbReference type="InterPro" id="IPR000821">
    <property type="entry name" value="Ala_racemase"/>
</dbReference>